<keyword evidence="8" id="KW-1185">Reference proteome</keyword>
<feature type="transmembrane region" description="Helical" evidence="6">
    <location>
        <begin position="134"/>
        <end position="153"/>
    </location>
</feature>
<proteinExistence type="predicted"/>
<evidence type="ECO:0000256" key="2">
    <source>
        <dbReference type="ARBA" id="ARBA00022692"/>
    </source>
</evidence>
<evidence type="ECO:0000256" key="3">
    <source>
        <dbReference type="ARBA" id="ARBA00022824"/>
    </source>
</evidence>
<dbReference type="GO" id="GO:0016740">
    <property type="term" value="F:transferase activity"/>
    <property type="evidence" value="ECO:0007669"/>
    <property type="project" value="UniProtKB-KW"/>
</dbReference>
<evidence type="ECO:0000256" key="1">
    <source>
        <dbReference type="ARBA" id="ARBA00004389"/>
    </source>
</evidence>
<dbReference type="EMBL" id="CP115965">
    <property type="protein sequence ID" value="WZW97144.1"/>
    <property type="molecule type" value="Genomic_DNA"/>
</dbReference>
<evidence type="ECO:0000313" key="8">
    <source>
        <dbReference type="Proteomes" id="UP001434337"/>
    </source>
</evidence>
<organism evidence="7 8">
    <name type="scientific">Propioniciclava soli</name>
    <dbReference type="NCBI Taxonomy" id="2775081"/>
    <lineage>
        <taxon>Bacteria</taxon>
        <taxon>Bacillati</taxon>
        <taxon>Actinomycetota</taxon>
        <taxon>Actinomycetes</taxon>
        <taxon>Propionibacteriales</taxon>
        <taxon>Propionibacteriaceae</taxon>
        <taxon>Propioniciclava</taxon>
    </lineage>
</organism>
<accession>A0ABZ3C2M6</accession>
<protein>
    <submittedName>
        <fullName evidence="7">UDP-N-acetylglucosamine--LPS N-acetylglucosamine transferase</fullName>
    </submittedName>
</protein>
<reference evidence="7 8" key="1">
    <citation type="journal article" date="2023" name="Environ Microbiome">
        <title>A coral-associated actinobacterium mitigates coral bleaching under heat stress.</title>
        <authorList>
            <person name="Li J."/>
            <person name="Zou Y."/>
            <person name="Li Q."/>
            <person name="Zhang J."/>
            <person name="Bourne D.G."/>
            <person name="Lyu Y."/>
            <person name="Liu C."/>
            <person name="Zhang S."/>
        </authorList>
    </citation>
    <scope>NUCLEOTIDE SEQUENCE [LARGE SCALE GENOMIC DNA]</scope>
    <source>
        <strain evidence="7 8">SCSIO 13291</strain>
    </source>
</reference>
<dbReference type="Pfam" id="PF08660">
    <property type="entry name" value="Alg14"/>
    <property type="match status" value="1"/>
</dbReference>
<name>A0ABZ3C2M6_9ACTN</name>
<evidence type="ECO:0000256" key="4">
    <source>
        <dbReference type="ARBA" id="ARBA00022989"/>
    </source>
</evidence>
<dbReference type="RefSeq" id="WP_232547763.1">
    <property type="nucleotide sequence ID" value="NZ_CP115965.1"/>
</dbReference>
<dbReference type="SUPFAM" id="SSF53756">
    <property type="entry name" value="UDP-Glycosyltransferase/glycogen phosphorylase"/>
    <property type="match status" value="1"/>
</dbReference>
<dbReference type="PANTHER" id="PTHR12154:SF4">
    <property type="entry name" value="UDP-N-ACETYLGLUCOSAMINE TRANSFERASE SUBUNIT ALG14 HOMOLOG"/>
    <property type="match status" value="1"/>
</dbReference>
<evidence type="ECO:0000256" key="5">
    <source>
        <dbReference type="ARBA" id="ARBA00023136"/>
    </source>
</evidence>
<keyword evidence="4 6" id="KW-1133">Transmembrane helix</keyword>
<gene>
    <name evidence="7" type="ORF">PCC79_09445</name>
</gene>
<keyword evidence="3" id="KW-0256">Endoplasmic reticulum</keyword>
<keyword evidence="5 6" id="KW-0472">Membrane</keyword>
<keyword evidence="7" id="KW-0808">Transferase</keyword>
<evidence type="ECO:0000256" key="6">
    <source>
        <dbReference type="SAM" id="Phobius"/>
    </source>
</evidence>
<comment type="subcellular location">
    <subcellularLocation>
        <location evidence="1">Endoplasmic reticulum membrane</location>
        <topology evidence="1">Single-pass membrane protein</topology>
    </subcellularLocation>
</comment>
<keyword evidence="2 6" id="KW-0812">Transmembrane</keyword>
<dbReference type="Gene3D" id="3.40.50.2000">
    <property type="entry name" value="Glycogen Phosphorylase B"/>
    <property type="match status" value="1"/>
</dbReference>
<sequence>MTALEITPADLGAPDLSIPTHLPSAVRAELALEAIAPARAVLDDDGDAALHEHDRRDLLFVCSSGGHLAHFMTMREWWAKHDRRWVTFDLPDSRARLAEEDVVWAHYPTTRHARNAVRNFFLAFRVLRERRPDVILSTGAAVAVSFFVAGFLLRIPRVYIEVIDRVDSATLSGRLCRSISSVFCVQLEEQLDVYPHARLIGPLL</sequence>
<dbReference type="PANTHER" id="PTHR12154">
    <property type="entry name" value="GLYCOSYL TRANSFERASE-RELATED"/>
    <property type="match status" value="1"/>
</dbReference>
<evidence type="ECO:0000313" key="7">
    <source>
        <dbReference type="EMBL" id="WZW97144.1"/>
    </source>
</evidence>
<dbReference type="Proteomes" id="UP001434337">
    <property type="component" value="Chromosome"/>
</dbReference>
<dbReference type="InterPro" id="IPR013969">
    <property type="entry name" value="Oligosacch_biosynth_Alg14"/>
</dbReference>